<name>A0A4Y3HU01_9VIBR</name>
<dbReference type="OrthoDB" id="9781431at2"/>
<dbReference type="CDD" id="cd03186">
    <property type="entry name" value="GST_C_SspA"/>
    <property type="match status" value="1"/>
</dbReference>
<comment type="caution">
    <text evidence="4">The sequence shown here is derived from an EMBL/GenBank/DDBJ whole genome shotgun (WGS) entry which is preliminary data.</text>
</comment>
<dbReference type="InterPro" id="IPR050983">
    <property type="entry name" value="GST_Omega/HSP26"/>
</dbReference>
<dbReference type="CDD" id="cd03059">
    <property type="entry name" value="GST_N_SspA"/>
    <property type="match status" value="1"/>
</dbReference>
<reference evidence="4 5" key="1">
    <citation type="submission" date="2019-06" db="EMBL/GenBank/DDBJ databases">
        <title>Whole genome shotgun sequence of Vibrio inusitatus NBRC 102082.</title>
        <authorList>
            <person name="Hosoyama A."/>
            <person name="Uohara A."/>
            <person name="Ohji S."/>
            <person name="Ichikawa N."/>
        </authorList>
    </citation>
    <scope>NUCLEOTIDE SEQUENCE [LARGE SCALE GENOMIC DNA]</scope>
    <source>
        <strain evidence="4 5">NBRC 102082</strain>
    </source>
</reference>
<protein>
    <submittedName>
        <fullName evidence="4">Stringent starvation protein A</fullName>
    </submittedName>
</protein>
<dbReference type="SFLD" id="SFLDS00019">
    <property type="entry name" value="Glutathione_Transferase_(cytos"/>
    <property type="match status" value="1"/>
</dbReference>
<dbReference type="NCBIfam" id="NF007016">
    <property type="entry name" value="PRK09481.1"/>
    <property type="match status" value="1"/>
</dbReference>
<dbReference type="InterPro" id="IPR036282">
    <property type="entry name" value="Glutathione-S-Trfase_C_sf"/>
</dbReference>
<dbReference type="InterPro" id="IPR040079">
    <property type="entry name" value="Glutathione_S-Trfase"/>
</dbReference>
<dbReference type="GO" id="GO:0005737">
    <property type="term" value="C:cytoplasm"/>
    <property type="evidence" value="ECO:0007669"/>
    <property type="project" value="TreeGrafter"/>
</dbReference>
<dbReference type="PROSITE" id="PS50404">
    <property type="entry name" value="GST_NTER"/>
    <property type="match status" value="1"/>
</dbReference>
<evidence type="ECO:0000256" key="1">
    <source>
        <dbReference type="ARBA" id="ARBA00009929"/>
    </source>
</evidence>
<dbReference type="SFLD" id="SFLDG00358">
    <property type="entry name" value="Main_(cytGST)"/>
    <property type="match status" value="1"/>
</dbReference>
<comment type="similarity">
    <text evidence="1">Belongs to the GST superfamily. HSP26 family.</text>
</comment>
<dbReference type="InterPro" id="IPR036249">
    <property type="entry name" value="Thioredoxin-like_sf"/>
</dbReference>
<evidence type="ECO:0000313" key="5">
    <source>
        <dbReference type="Proteomes" id="UP000318717"/>
    </source>
</evidence>
<dbReference type="InterPro" id="IPR034341">
    <property type="entry name" value="SspA_N"/>
</dbReference>
<dbReference type="Proteomes" id="UP000318717">
    <property type="component" value="Unassembled WGS sequence"/>
</dbReference>
<dbReference type="AlphaFoldDB" id="A0A4Y3HU01"/>
<accession>A0A4Y3HU01</accession>
<dbReference type="Gene3D" id="3.40.30.10">
    <property type="entry name" value="Glutaredoxin"/>
    <property type="match status" value="1"/>
</dbReference>
<keyword evidence="5" id="KW-1185">Reference proteome</keyword>
<dbReference type="Pfam" id="PF02798">
    <property type="entry name" value="GST_N"/>
    <property type="match status" value="1"/>
</dbReference>
<dbReference type="InterPro" id="IPR004045">
    <property type="entry name" value="Glutathione_S-Trfase_N"/>
</dbReference>
<evidence type="ECO:0000313" key="4">
    <source>
        <dbReference type="EMBL" id="GEA50566.1"/>
    </source>
</evidence>
<dbReference type="RefSeq" id="WP_141270780.1">
    <property type="nucleotide sequence ID" value="NZ_BJLF01000005.1"/>
</dbReference>
<evidence type="ECO:0000259" key="2">
    <source>
        <dbReference type="PROSITE" id="PS50404"/>
    </source>
</evidence>
<dbReference type="InterPro" id="IPR004046">
    <property type="entry name" value="GST_C"/>
</dbReference>
<organism evidence="4 5">
    <name type="scientific">Vibrio inusitatus NBRC 102082</name>
    <dbReference type="NCBI Taxonomy" id="1219070"/>
    <lineage>
        <taxon>Bacteria</taxon>
        <taxon>Pseudomonadati</taxon>
        <taxon>Pseudomonadota</taxon>
        <taxon>Gammaproteobacteria</taxon>
        <taxon>Vibrionales</taxon>
        <taxon>Vibrionaceae</taxon>
        <taxon>Vibrio</taxon>
    </lineage>
</organism>
<proteinExistence type="inferred from homology"/>
<dbReference type="PROSITE" id="PS50405">
    <property type="entry name" value="GST_CTER"/>
    <property type="match status" value="1"/>
</dbReference>
<dbReference type="EMBL" id="BJLF01000005">
    <property type="protein sequence ID" value="GEA50566.1"/>
    <property type="molecule type" value="Genomic_DNA"/>
</dbReference>
<dbReference type="InterPro" id="IPR034342">
    <property type="entry name" value="SspA_C"/>
</dbReference>
<dbReference type="SUPFAM" id="SSF52833">
    <property type="entry name" value="Thioredoxin-like"/>
    <property type="match status" value="1"/>
</dbReference>
<dbReference type="SUPFAM" id="SSF47616">
    <property type="entry name" value="GST C-terminal domain-like"/>
    <property type="match status" value="1"/>
</dbReference>
<dbReference type="InterPro" id="IPR010987">
    <property type="entry name" value="Glutathione-S-Trfase_C-like"/>
</dbReference>
<feature type="domain" description="GST N-terminal" evidence="2">
    <location>
        <begin position="9"/>
        <end position="87"/>
    </location>
</feature>
<sequence>MAVAANKRSVMTLFSSATDMASHQVRIVLAEKGVAVEVELVDEANLPAELAELNPYKSVPTLVDRELTLYDSKIIMEYLDERFPHPPLMPVYPVDRGKNRLMMYRIQRNWYSVAEKIISTTGEEQEKARQKLRNDLLMLGPLFAESEYFMSEDFSLIDCYLAPLLWRLPTFGIELTGPGSKELKIYMNRVFERDSFLASLTEAEREMRLVR</sequence>
<dbReference type="Gene3D" id="1.20.1050.10">
    <property type="match status" value="1"/>
</dbReference>
<feature type="domain" description="GST C-terminal" evidence="3">
    <location>
        <begin position="92"/>
        <end position="209"/>
    </location>
</feature>
<evidence type="ECO:0000259" key="3">
    <source>
        <dbReference type="PROSITE" id="PS50405"/>
    </source>
</evidence>
<dbReference type="PANTHER" id="PTHR43968">
    <property type="match status" value="1"/>
</dbReference>
<dbReference type="PANTHER" id="PTHR43968:SF6">
    <property type="entry name" value="GLUTATHIONE S-TRANSFERASE OMEGA"/>
    <property type="match status" value="1"/>
</dbReference>
<dbReference type="Pfam" id="PF00043">
    <property type="entry name" value="GST_C"/>
    <property type="match status" value="1"/>
</dbReference>
<gene>
    <name evidence="4" type="primary">sspA</name>
    <name evidence="4" type="ORF">VIN01S_13700</name>
</gene>